<accession>A0A1U7HR80</accession>
<evidence type="ECO:0000313" key="3">
    <source>
        <dbReference type="Proteomes" id="UP000186868"/>
    </source>
</evidence>
<protein>
    <submittedName>
        <fullName evidence="2">Uncharacterized protein</fullName>
    </submittedName>
</protein>
<comment type="caution">
    <text evidence="2">The sequence shown here is derived from an EMBL/GenBank/DDBJ whole genome shotgun (WGS) entry which is preliminary data.</text>
</comment>
<reference evidence="2 3" key="1">
    <citation type="submission" date="2016-11" db="EMBL/GenBank/DDBJ databases">
        <title>Draft Genome Sequences of Nine Cyanobacterial Strains from Diverse Habitats.</title>
        <authorList>
            <person name="Zhu T."/>
            <person name="Hou S."/>
            <person name="Lu X."/>
            <person name="Hess W.R."/>
        </authorList>
    </citation>
    <scope>NUCLEOTIDE SEQUENCE [LARGE SCALE GENOMIC DNA]</scope>
    <source>
        <strain evidence="2 3">NIES-593</strain>
    </source>
</reference>
<gene>
    <name evidence="2" type="ORF">NIES593_03045</name>
</gene>
<proteinExistence type="predicted"/>
<name>A0A1U7HR80_9CYAN</name>
<keyword evidence="1" id="KW-1133">Transmembrane helix</keyword>
<organism evidence="2 3">
    <name type="scientific">Hydrococcus rivularis NIES-593</name>
    <dbReference type="NCBI Taxonomy" id="1921803"/>
    <lineage>
        <taxon>Bacteria</taxon>
        <taxon>Bacillati</taxon>
        <taxon>Cyanobacteriota</taxon>
        <taxon>Cyanophyceae</taxon>
        <taxon>Pleurocapsales</taxon>
        <taxon>Hydrococcaceae</taxon>
        <taxon>Hydrococcus</taxon>
    </lineage>
</organism>
<dbReference type="AlphaFoldDB" id="A0A1U7HR80"/>
<feature type="transmembrane region" description="Helical" evidence="1">
    <location>
        <begin position="12"/>
        <end position="36"/>
    </location>
</feature>
<dbReference type="EMBL" id="MRCB01000002">
    <property type="protein sequence ID" value="OKH26069.1"/>
    <property type="molecule type" value="Genomic_DNA"/>
</dbReference>
<dbReference type="Proteomes" id="UP000186868">
    <property type="component" value="Unassembled WGS sequence"/>
</dbReference>
<evidence type="ECO:0000256" key="1">
    <source>
        <dbReference type="SAM" id="Phobius"/>
    </source>
</evidence>
<keyword evidence="1" id="KW-0472">Membrane</keyword>
<keyword evidence="3" id="KW-1185">Reference proteome</keyword>
<sequence length="126" mass="14092">MQPSYLSHLTIVFSSFAKAILALTSVASLFILVPAAKTQTVPSTSRVLPSTPKTQQIINGLSYPNSSQRFFEQGQRKFETEIKNLLERKYTRSESLLKIPDELLQHGFLSPTEELPAVLKKEDVKG</sequence>
<evidence type="ECO:0000313" key="2">
    <source>
        <dbReference type="EMBL" id="OKH26069.1"/>
    </source>
</evidence>
<keyword evidence="1" id="KW-0812">Transmembrane</keyword>